<dbReference type="AlphaFoldDB" id="A0A8G0ZR90"/>
<dbReference type="InterPro" id="IPR029405">
    <property type="entry name" value="APCDD1_dom"/>
</dbReference>
<accession>A0A8G0ZR90</accession>
<keyword evidence="9" id="KW-1185">Reference proteome</keyword>
<dbReference type="GO" id="GO:0005886">
    <property type="term" value="C:plasma membrane"/>
    <property type="evidence" value="ECO:0007669"/>
    <property type="project" value="InterPro"/>
</dbReference>
<name>A0A8G0ZR90_9RHOB</name>
<evidence type="ECO:0000256" key="5">
    <source>
        <dbReference type="ARBA" id="ARBA00023180"/>
    </source>
</evidence>
<feature type="domain" description="APCDD1" evidence="7">
    <location>
        <begin position="8"/>
        <end position="217"/>
    </location>
</feature>
<dbReference type="EMBL" id="CP069370">
    <property type="protein sequence ID" value="QYZ68959.1"/>
    <property type="molecule type" value="Genomic_DNA"/>
</dbReference>
<evidence type="ECO:0000256" key="4">
    <source>
        <dbReference type="ARBA" id="ARBA00023136"/>
    </source>
</evidence>
<evidence type="ECO:0000313" key="8">
    <source>
        <dbReference type="EMBL" id="QYZ68959.1"/>
    </source>
</evidence>
<proteinExistence type="predicted"/>
<dbReference type="KEGG" id="nsm:JO391_14560"/>
<reference evidence="8" key="1">
    <citation type="submission" date="2021-02" db="EMBL/GenBank/DDBJ databases">
        <title>Rhodobacter shimadae sp. nov., an aerobic anoxygenic phototrophic bacterium isolated from a hot spring.</title>
        <authorList>
            <person name="Muramatsu S."/>
            <person name="Haruta S."/>
            <person name="Hirose S."/>
            <person name="Hanada S."/>
        </authorList>
    </citation>
    <scope>NUCLEOTIDE SEQUENCE</scope>
    <source>
        <strain evidence="8">N10</strain>
    </source>
</reference>
<keyword evidence="4" id="KW-0472">Membrane</keyword>
<dbReference type="SMART" id="SM01352">
    <property type="entry name" value="APCDDC"/>
    <property type="match status" value="1"/>
</dbReference>
<dbReference type="PANTHER" id="PTHR31021">
    <property type="entry name" value="ADENOMATOSIS POLYPOSIS COLI DOWN-REGULATED 1"/>
    <property type="match status" value="1"/>
</dbReference>
<keyword evidence="3 6" id="KW-0732">Signal</keyword>
<feature type="chain" id="PRO_5034304201" description="APCDD1 domain-containing protein" evidence="6">
    <location>
        <begin position="20"/>
        <end position="218"/>
    </location>
</feature>
<organism evidence="8 9">
    <name type="scientific">Neotabrizicola shimadae</name>
    <dbReference type="NCBI Taxonomy" id="2807096"/>
    <lineage>
        <taxon>Bacteria</taxon>
        <taxon>Pseudomonadati</taxon>
        <taxon>Pseudomonadota</taxon>
        <taxon>Alphaproteobacteria</taxon>
        <taxon>Rhodobacterales</taxon>
        <taxon>Paracoccaceae</taxon>
        <taxon>Neotabrizicola</taxon>
    </lineage>
</organism>
<protein>
    <recommendedName>
        <fullName evidence="7">APCDD1 domain-containing protein</fullName>
    </recommendedName>
</protein>
<keyword evidence="2" id="KW-0812">Transmembrane</keyword>
<dbReference type="Pfam" id="PF14921">
    <property type="entry name" value="APCDDC"/>
    <property type="match status" value="1"/>
</dbReference>
<evidence type="ECO:0000313" key="9">
    <source>
        <dbReference type="Proteomes" id="UP000826300"/>
    </source>
</evidence>
<feature type="signal peptide" evidence="6">
    <location>
        <begin position="1"/>
        <end position="19"/>
    </location>
</feature>
<dbReference type="GO" id="GO:0017147">
    <property type="term" value="F:Wnt-protein binding"/>
    <property type="evidence" value="ECO:0007669"/>
    <property type="project" value="InterPro"/>
</dbReference>
<evidence type="ECO:0000256" key="1">
    <source>
        <dbReference type="ARBA" id="ARBA00004167"/>
    </source>
</evidence>
<gene>
    <name evidence="8" type="ORF">JO391_14560</name>
</gene>
<dbReference type="Proteomes" id="UP000826300">
    <property type="component" value="Chromosome"/>
</dbReference>
<dbReference type="PANTHER" id="PTHR31021:SF1">
    <property type="entry name" value="CHROMOSOME UNDETERMINED SCAFFOLD_56, WHOLE GENOME SHOTGUN SEQUENCE"/>
    <property type="match status" value="1"/>
</dbReference>
<dbReference type="GO" id="GO:0030178">
    <property type="term" value="P:negative regulation of Wnt signaling pathway"/>
    <property type="evidence" value="ECO:0007669"/>
    <property type="project" value="InterPro"/>
</dbReference>
<sequence length="218" mass="23504">MIRIAPLLLALVLPGAAAAEDTSLSALKSRVTGHWVSVACELRPQQNPTDPTKAPAPSYLKRDFTYDAEGGFTANITVYADPACAVPAVSYDFAGEVVWHDANPAAPGAWSQDYVLNRKLQLTILAEPMAAQLNQLPQGACGDGPFTVGEVRDILGKPCVLLKFVDGSPYVVDHDFLYVREDTPNLLFMGAKHVDGTGFYAPDNRPQVGLQQPLIRVN</sequence>
<dbReference type="RefSeq" id="WP_220661179.1">
    <property type="nucleotide sequence ID" value="NZ_CP069370.1"/>
</dbReference>
<evidence type="ECO:0000256" key="6">
    <source>
        <dbReference type="SAM" id="SignalP"/>
    </source>
</evidence>
<evidence type="ECO:0000256" key="3">
    <source>
        <dbReference type="ARBA" id="ARBA00022729"/>
    </source>
</evidence>
<evidence type="ECO:0000256" key="2">
    <source>
        <dbReference type="ARBA" id="ARBA00022692"/>
    </source>
</evidence>
<dbReference type="InterPro" id="IPR042425">
    <property type="entry name" value="APCDD1"/>
</dbReference>
<evidence type="ECO:0000259" key="7">
    <source>
        <dbReference type="SMART" id="SM01352"/>
    </source>
</evidence>
<keyword evidence="5" id="KW-0325">Glycoprotein</keyword>
<comment type="subcellular location">
    <subcellularLocation>
        <location evidence="1">Membrane</location>
        <topology evidence="1">Single-pass membrane protein</topology>
    </subcellularLocation>
</comment>